<accession>A0A0E9RLG8</accession>
<protein>
    <submittedName>
        <fullName evidence="2">Uncharacterized protein</fullName>
    </submittedName>
</protein>
<feature type="transmembrane region" description="Helical" evidence="1">
    <location>
        <begin position="12"/>
        <end position="40"/>
    </location>
</feature>
<reference evidence="2" key="2">
    <citation type="journal article" date="2015" name="Fish Shellfish Immunol.">
        <title>Early steps in the European eel (Anguilla anguilla)-Vibrio vulnificus interaction in the gills: Role of the RtxA13 toxin.</title>
        <authorList>
            <person name="Callol A."/>
            <person name="Pajuelo D."/>
            <person name="Ebbesson L."/>
            <person name="Teles M."/>
            <person name="MacKenzie S."/>
            <person name="Amaro C."/>
        </authorList>
    </citation>
    <scope>NUCLEOTIDE SEQUENCE</scope>
</reference>
<evidence type="ECO:0000313" key="2">
    <source>
        <dbReference type="EMBL" id="JAH29280.1"/>
    </source>
</evidence>
<name>A0A0E9RLG8_ANGAN</name>
<organism evidence="2">
    <name type="scientific">Anguilla anguilla</name>
    <name type="common">European freshwater eel</name>
    <name type="synonym">Muraena anguilla</name>
    <dbReference type="NCBI Taxonomy" id="7936"/>
    <lineage>
        <taxon>Eukaryota</taxon>
        <taxon>Metazoa</taxon>
        <taxon>Chordata</taxon>
        <taxon>Craniata</taxon>
        <taxon>Vertebrata</taxon>
        <taxon>Euteleostomi</taxon>
        <taxon>Actinopterygii</taxon>
        <taxon>Neopterygii</taxon>
        <taxon>Teleostei</taxon>
        <taxon>Anguilliformes</taxon>
        <taxon>Anguillidae</taxon>
        <taxon>Anguilla</taxon>
    </lineage>
</organism>
<dbReference type="EMBL" id="GBXM01079297">
    <property type="protein sequence ID" value="JAH29280.1"/>
    <property type="molecule type" value="Transcribed_RNA"/>
</dbReference>
<evidence type="ECO:0000256" key="1">
    <source>
        <dbReference type="SAM" id="Phobius"/>
    </source>
</evidence>
<sequence length="44" mass="4934">MLHLSSSSSTFLTLCITFILFPIYLPLAVPSPLFLFPIYLLTCV</sequence>
<dbReference type="AlphaFoldDB" id="A0A0E9RLG8"/>
<reference evidence="2" key="1">
    <citation type="submission" date="2014-11" db="EMBL/GenBank/DDBJ databases">
        <authorList>
            <person name="Amaro Gonzalez C."/>
        </authorList>
    </citation>
    <scope>NUCLEOTIDE SEQUENCE</scope>
</reference>
<proteinExistence type="predicted"/>
<keyword evidence="1" id="KW-1133">Transmembrane helix</keyword>
<keyword evidence="1" id="KW-0472">Membrane</keyword>
<keyword evidence="1" id="KW-0812">Transmembrane</keyword>